<dbReference type="PROSITE" id="PS51257">
    <property type="entry name" value="PROKAR_LIPOPROTEIN"/>
    <property type="match status" value="1"/>
</dbReference>
<keyword evidence="1" id="KW-0732">Signal</keyword>
<keyword evidence="3" id="KW-1185">Reference proteome</keyword>
<dbReference type="RefSeq" id="XP_060412843.1">
    <property type="nucleotide sequence ID" value="XM_060558094.1"/>
</dbReference>
<organism evidence="2 3">
    <name type="scientific">Colletotrichum navitas</name>
    <dbReference type="NCBI Taxonomy" id="681940"/>
    <lineage>
        <taxon>Eukaryota</taxon>
        <taxon>Fungi</taxon>
        <taxon>Dikarya</taxon>
        <taxon>Ascomycota</taxon>
        <taxon>Pezizomycotina</taxon>
        <taxon>Sordariomycetes</taxon>
        <taxon>Hypocreomycetidae</taxon>
        <taxon>Glomerellales</taxon>
        <taxon>Glomerellaceae</taxon>
        <taxon>Colletotrichum</taxon>
        <taxon>Colletotrichum graminicola species complex</taxon>
    </lineage>
</organism>
<dbReference type="AlphaFoldDB" id="A0AAD8PWA5"/>
<accession>A0AAD8PWA5</accession>
<dbReference type="GeneID" id="85442334"/>
<proteinExistence type="predicted"/>
<gene>
    <name evidence="2" type="ORF">LY79DRAFT_557444</name>
</gene>
<evidence type="ECO:0000313" key="2">
    <source>
        <dbReference type="EMBL" id="KAK1585860.1"/>
    </source>
</evidence>
<evidence type="ECO:0000256" key="1">
    <source>
        <dbReference type="SAM" id="SignalP"/>
    </source>
</evidence>
<dbReference type="EMBL" id="JAHLJV010000040">
    <property type="protein sequence ID" value="KAK1585860.1"/>
    <property type="molecule type" value="Genomic_DNA"/>
</dbReference>
<reference evidence="2" key="1">
    <citation type="submission" date="2021-06" db="EMBL/GenBank/DDBJ databases">
        <title>Comparative genomics, transcriptomics and evolutionary studies reveal genomic signatures of adaptation to plant cell wall in hemibiotrophic fungi.</title>
        <authorList>
            <consortium name="DOE Joint Genome Institute"/>
            <person name="Baroncelli R."/>
            <person name="Diaz J.F."/>
            <person name="Benocci T."/>
            <person name="Peng M."/>
            <person name="Battaglia E."/>
            <person name="Haridas S."/>
            <person name="Andreopoulos W."/>
            <person name="Labutti K."/>
            <person name="Pangilinan J."/>
            <person name="Floch G.L."/>
            <person name="Makela M.R."/>
            <person name="Henrissat B."/>
            <person name="Grigoriev I.V."/>
            <person name="Crouch J.A."/>
            <person name="De Vries R.P."/>
            <person name="Sukno S.A."/>
            <person name="Thon M.R."/>
        </authorList>
    </citation>
    <scope>NUCLEOTIDE SEQUENCE</scope>
    <source>
        <strain evidence="2">CBS 125086</strain>
    </source>
</reference>
<name>A0AAD8PWA5_9PEZI</name>
<comment type="caution">
    <text evidence="2">The sequence shown here is derived from an EMBL/GenBank/DDBJ whole genome shotgun (WGS) entry which is preliminary data.</text>
</comment>
<sequence>MKTYIIQFLTISTFAAVTMACDRYNYCRCTMADGSLNSTVTDDACKYLYTYSAKKHFDLSLYVTQNKDDATWCYQLVNDNPIYLGVDNCDMRVACTEVGATGSDSWCMDKLH</sequence>
<feature type="signal peptide" evidence="1">
    <location>
        <begin position="1"/>
        <end position="20"/>
    </location>
</feature>
<evidence type="ECO:0000313" key="3">
    <source>
        <dbReference type="Proteomes" id="UP001230504"/>
    </source>
</evidence>
<feature type="chain" id="PRO_5042082227" evidence="1">
    <location>
        <begin position="21"/>
        <end position="112"/>
    </location>
</feature>
<protein>
    <submittedName>
        <fullName evidence="2">Uncharacterized protein</fullName>
    </submittedName>
</protein>
<dbReference type="Proteomes" id="UP001230504">
    <property type="component" value="Unassembled WGS sequence"/>
</dbReference>